<dbReference type="NCBIfam" id="TIGR00745">
    <property type="entry name" value="apbA_panE"/>
    <property type="match status" value="1"/>
</dbReference>
<accession>A0A142JQF8</accession>
<dbReference type="InterPro" id="IPR013328">
    <property type="entry name" value="6PGD_dom2"/>
</dbReference>
<evidence type="ECO:0000256" key="3">
    <source>
        <dbReference type="ARBA" id="ARBA00013014"/>
    </source>
</evidence>
<dbReference type="RefSeq" id="WP_062802186.1">
    <property type="nucleotide sequence ID" value="NZ_CP014844.1"/>
</dbReference>
<sequence length="298" mass="31511">MNPEINTGVAVVGPGAIGTTIAAALHEVGRTPLLCGRRPRDHLTLQDGDRVITVPGPVRTNPTQIARTADLVFLAVKATQIEAAAEWLAVLAGPQTVVCVLQNGIEQLDGVRPYSPHGQIVPAVVWFPAQAQSDGSVRLRGEARLSLPDTSASRVVAAALQGTRCAVDLAANFSSLAWRKLMQNAVAGLMALTHRRSGMFGRADIARLALAYLQECLAVARAEGAELGDEVPQEILDKFRASPTDMSTSILTDREAGRPLEWDIRNGVIARRGQLHGIPTPISDILVPLLAAASDGPG</sequence>
<dbReference type="Proteomes" id="UP000075238">
    <property type="component" value="Chromosome 1"/>
</dbReference>
<dbReference type="Gene3D" id="3.40.50.720">
    <property type="entry name" value="NAD(P)-binding Rossmann-like Domain"/>
    <property type="match status" value="1"/>
</dbReference>
<proteinExistence type="inferred from homology"/>
<evidence type="ECO:0000313" key="13">
    <source>
        <dbReference type="EMBL" id="AMR80320.1"/>
    </source>
</evidence>
<dbReference type="PANTHER" id="PTHR43765:SF2">
    <property type="entry name" value="2-DEHYDROPANTOATE 2-REDUCTASE"/>
    <property type="match status" value="1"/>
</dbReference>
<dbReference type="STRING" id="1796606.A2G96_13630"/>
<keyword evidence="6 10" id="KW-0521">NADP</keyword>
<dbReference type="InterPro" id="IPR003710">
    <property type="entry name" value="ApbA"/>
</dbReference>
<evidence type="ECO:0000313" key="14">
    <source>
        <dbReference type="Proteomes" id="UP000075238"/>
    </source>
</evidence>
<evidence type="ECO:0000256" key="8">
    <source>
        <dbReference type="ARBA" id="ARBA00032024"/>
    </source>
</evidence>
<feature type="domain" description="Ketopantoate reductase N-terminal" evidence="11">
    <location>
        <begin position="9"/>
        <end position="149"/>
    </location>
</feature>
<dbReference type="AlphaFoldDB" id="A0A142JQF8"/>
<evidence type="ECO:0000256" key="1">
    <source>
        <dbReference type="ARBA" id="ARBA00004994"/>
    </source>
</evidence>
<evidence type="ECO:0000256" key="5">
    <source>
        <dbReference type="ARBA" id="ARBA00022655"/>
    </source>
</evidence>
<evidence type="ECO:0000256" key="4">
    <source>
        <dbReference type="ARBA" id="ARBA00019465"/>
    </source>
</evidence>
<dbReference type="Gene3D" id="1.10.1040.10">
    <property type="entry name" value="N-(1-d-carboxylethyl)-l-norvaline Dehydrogenase, domain 2"/>
    <property type="match status" value="1"/>
</dbReference>
<organism evidence="13 14">
    <name type="scientific">Cupriavidus nantongensis</name>
    <dbReference type="NCBI Taxonomy" id="1796606"/>
    <lineage>
        <taxon>Bacteria</taxon>
        <taxon>Pseudomonadati</taxon>
        <taxon>Pseudomonadota</taxon>
        <taxon>Betaproteobacteria</taxon>
        <taxon>Burkholderiales</taxon>
        <taxon>Burkholderiaceae</taxon>
        <taxon>Cupriavidus</taxon>
    </lineage>
</organism>
<comment type="catalytic activity">
    <reaction evidence="9 10">
        <text>(R)-pantoate + NADP(+) = 2-dehydropantoate + NADPH + H(+)</text>
        <dbReference type="Rhea" id="RHEA:16233"/>
        <dbReference type="ChEBI" id="CHEBI:11561"/>
        <dbReference type="ChEBI" id="CHEBI:15378"/>
        <dbReference type="ChEBI" id="CHEBI:15980"/>
        <dbReference type="ChEBI" id="CHEBI:57783"/>
        <dbReference type="ChEBI" id="CHEBI:58349"/>
        <dbReference type="EC" id="1.1.1.169"/>
    </reaction>
</comment>
<dbReference type="NCBIfam" id="NF005091">
    <property type="entry name" value="PRK06522.2-2"/>
    <property type="match status" value="1"/>
</dbReference>
<dbReference type="SUPFAM" id="SSF48179">
    <property type="entry name" value="6-phosphogluconate dehydrogenase C-terminal domain-like"/>
    <property type="match status" value="1"/>
</dbReference>
<dbReference type="InterPro" id="IPR013332">
    <property type="entry name" value="KPR_N"/>
</dbReference>
<comment type="similarity">
    <text evidence="2 10">Belongs to the ketopantoate reductase family.</text>
</comment>
<comment type="function">
    <text evidence="10">Catalyzes the NADPH-dependent reduction of ketopantoate into pantoic acid.</text>
</comment>
<evidence type="ECO:0000256" key="9">
    <source>
        <dbReference type="ARBA" id="ARBA00048793"/>
    </source>
</evidence>
<dbReference type="EMBL" id="CP014844">
    <property type="protein sequence ID" value="AMR80320.1"/>
    <property type="molecule type" value="Genomic_DNA"/>
</dbReference>
<gene>
    <name evidence="13" type="ORF">A2G96_13630</name>
</gene>
<protein>
    <recommendedName>
        <fullName evidence="4 10">2-dehydropantoate 2-reductase</fullName>
        <ecNumber evidence="3 10">1.1.1.169</ecNumber>
    </recommendedName>
    <alternativeName>
        <fullName evidence="8 10">Ketopantoate reductase</fullName>
    </alternativeName>
</protein>
<feature type="domain" description="Ketopantoate reductase C-terminal" evidence="12">
    <location>
        <begin position="173"/>
        <end position="292"/>
    </location>
</feature>
<dbReference type="KEGG" id="cnan:A2G96_13630"/>
<dbReference type="GO" id="GO:0050661">
    <property type="term" value="F:NADP binding"/>
    <property type="evidence" value="ECO:0007669"/>
    <property type="project" value="TreeGrafter"/>
</dbReference>
<evidence type="ECO:0000256" key="7">
    <source>
        <dbReference type="ARBA" id="ARBA00023002"/>
    </source>
</evidence>
<evidence type="ECO:0000259" key="12">
    <source>
        <dbReference type="Pfam" id="PF08546"/>
    </source>
</evidence>
<evidence type="ECO:0000256" key="6">
    <source>
        <dbReference type="ARBA" id="ARBA00022857"/>
    </source>
</evidence>
<evidence type="ECO:0000259" key="11">
    <source>
        <dbReference type="Pfam" id="PF02558"/>
    </source>
</evidence>
<evidence type="ECO:0000256" key="10">
    <source>
        <dbReference type="RuleBase" id="RU362068"/>
    </source>
</evidence>
<keyword evidence="5 10" id="KW-0566">Pantothenate biosynthesis</keyword>
<dbReference type="InterPro" id="IPR036291">
    <property type="entry name" value="NAD(P)-bd_dom_sf"/>
</dbReference>
<dbReference type="InterPro" id="IPR050838">
    <property type="entry name" value="Ketopantoate_reductase"/>
</dbReference>
<dbReference type="GO" id="GO:0008677">
    <property type="term" value="F:2-dehydropantoate 2-reductase activity"/>
    <property type="evidence" value="ECO:0007669"/>
    <property type="project" value="UniProtKB-EC"/>
</dbReference>
<keyword evidence="14" id="KW-1185">Reference proteome</keyword>
<dbReference type="Pfam" id="PF08546">
    <property type="entry name" value="ApbA_C"/>
    <property type="match status" value="1"/>
</dbReference>
<dbReference type="SUPFAM" id="SSF51735">
    <property type="entry name" value="NAD(P)-binding Rossmann-fold domains"/>
    <property type="match status" value="1"/>
</dbReference>
<dbReference type="OrthoDB" id="8555723at2"/>
<reference evidence="13 14" key="1">
    <citation type="submission" date="2016-03" db="EMBL/GenBank/DDBJ databases">
        <title>Complete genome sequence of a novel chlorpyrifos degrading bacterium, Cupriavidus nantongensis sp. X1.</title>
        <authorList>
            <person name="Fang L."/>
        </authorList>
    </citation>
    <scope>NUCLEOTIDE SEQUENCE [LARGE SCALE GENOMIC DNA]</scope>
    <source>
        <strain evidence="13 14">X1</strain>
    </source>
</reference>
<dbReference type="InterPro" id="IPR008927">
    <property type="entry name" value="6-PGluconate_DH-like_C_sf"/>
</dbReference>
<dbReference type="GO" id="GO:0015940">
    <property type="term" value="P:pantothenate biosynthetic process"/>
    <property type="evidence" value="ECO:0007669"/>
    <property type="project" value="UniProtKB-UniPathway"/>
</dbReference>
<evidence type="ECO:0000256" key="2">
    <source>
        <dbReference type="ARBA" id="ARBA00007870"/>
    </source>
</evidence>
<comment type="pathway">
    <text evidence="1 10">Cofactor biosynthesis; (R)-pantothenate biosynthesis; (R)-pantoate from 3-methyl-2-oxobutanoate: step 2/2.</text>
</comment>
<dbReference type="NCBIfam" id="NF009541">
    <property type="entry name" value="PRK12921.1-1"/>
    <property type="match status" value="1"/>
</dbReference>
<keyword evidence="7 10" id="KW-0560">Oxidoreductase</keyword>
<dbReference type="GO" id="GO:0005737">
    <property type="term" value="C:cytoplasm"/>
    <property type="evidence" value="ECO:0007669"/>
    <property type="project" value="TreeGrafter"/>
</dbReference>
<dbReference type="InterPro" id="IPR013752">
    <property type="entry name" value="KPA_reductase"/>
</dbReference>
<dbReference type="Pfam" id="PF02558">
    <property type="entry name" value="ApbA"/>
    <property type="match status" value="1"/>
</dbReference>
<dbReference type="EC" id="1.1.1.169" evidence="3 10"/>
<dbReference type="UniPathway" id="UPA00028">
    <property type="reaction ID" value="UER00004"/>
</dbReference>
<name>A0A142JQF8_9BURK</name>
<dbReference type="PANTHER" id="PTHR43765">
    <property type="entry name" value="2-DEHYDROPANTOATE 2-REDUCTASE-RELATED"/>
    <property type="match status" value="1"/>
</dbReference>